<comment type="caution">
    <text evidence="2">The sequence shown here is derived from an EMBL/GenBank/DDBJ whole genome shotgun (WGS) entry which is preliminary data.</text>
</comment>
<name>A0AA86NAF4_9EUKA</name>
<accession>A0AA86NAF4</accession>
<dbReference type="Proteomes" id="UP001642409">
    <property type="component" value="Unassembled WGS sequence"/>
</dbReference>
<evidence type="ECO:0000313" key="3">
    <source>
        <dbReference type="EMBL" id="CAL6089774.1"/>
    </source>
</evidence>
<feature type="compositionally biased region" description="Polar residues" evidence="1">
    <location>
        <begin position="10"/>
        <end position="23"/>
    </location>
</feature>
<reference evidence="2" key="1">
    <citation type="submission" date="2023-06" db="EMBL/GenBank/DDBJ databases">
        <authorList>
            <person name="Kurt Z."/>
        </authorList>
    </citation>
    <scope>NUCLEOTIDE SEQUENCE</scope>
</reference>
<evidence type="ECO:0000313" key="2">
    <source>
        <dbReference type="EMBL" id="CAI9915705.1"/>
    </source>
</evidence>
<protein>
    <submittedName>
        <fullName evidence="2">Uncharacterized protein</fullName>
    </submittedName>
</protein>
<evidence type="ECO:0000256" key="1">
    <source>
        <dbReference type="SAM" id="MobiDB-lite"/>
    </source>
</evidence>
<dbReference type="EMBL" id="CATOUU010000076">
    <property type="protein sequence ID" value="CAI9915705.1"/>
    <property type="molecule type" value="Genomic_DNA"/>
</dbReference>
<reference evidence="3 4" key="2">
    <citation type="submission" date="2024-07" db="EMBL/GenBank/DDBJ databases">
        <authorList>
            <person name="Akdeniz Z."/>
        </authorList>
    </citation>
    <scope>NUCLEOTIDE SEQUENCE [LARGE SCALE GENOMIC DNA]</scope>
</reference>
<dbReference type="EMBL" id="CAXDID020000422">
    <property type="protein sequence ID" value="CAL6089774.1"/>
    <property type="molecule type" value="Genomic_DNA"/>
</dbReference>
<dbReference type="AlphaFoldDB" id="A0AA86NAF4"/>
<organism evidence="2">
    <name type="scientific">Hexamita inflata</name>
    <dbReference type="NCBI Taxonomy" id="28002"/>
    <lineage>
        <taxon>Eukaryota</taxon>
        <taxon>Metamonada</taxon>
        <taxon>Diplomonadida</taxon>
        <taxon>Hexamitidae</taxon>
        <taxon>Hexamitinae</taxon>
        <taxon>Hexamita</taxon>
    </lineage>
</organism>
<keyword evidence="4" id="KW-1185">Reference proteome</keyword>
<evidence type="ECO:0000313" key="4">
    <source>
        <dbReference type="Proteomes" id="UP001642409"/>
    </source>
</evidence>
<proteinExistence type="predicted"/>
<feature type="region of interest" description="Disordered" evidence="1">
    <location>
        <begin position="1"/>
        <end position="24"/>
    </location>
</feature>
<gene>
    <name evidence="2" type="ORF">HINF_LOCUS3350</name>
    <name evidence="3" type="ORF">HINF_LOCUS64991</name>
</gene>
<sequence length="448" mass="51537">MNMKSKIVISKTQSIPTAQPNNSFEEEQEFEQVEEIVEQEPTDSIPKFLTKVKIVQSLCSLPFTQVRVFLNTKEAYQTQYGYNIKVLMILFTDSNMKPVKKIEPFDSTFSLKFKPKIQYVYVDIESKQQKSKDGNLFYPQSLVFSIRPEIIKKLKLDEYKQKEKKVTKEIDYDLIDIGTKDVFDEATTGIGDIQLFIASKQSQSVQTKMNEKNKIIQPYIRYEQFPLEHSLDATQINYVNNGHNSSAKTALCIYQNDANADDSSYLHGFWSTFTVDQLIANENLRIKNIPICTDTVFFSDYNVIRGTAVKALMNGFTISNLYQLYQETLRSINKTQQFSFGLSNGGTTIYNWLSKYAFVISSLEMFSMDEVTDVVGDGYYSLMQKIMMKYCLSPYINQQVVKADSTVKGLLPQCEKATVEVYQFFDQFVSIDISTGQMIITENLEKKE</sequence>